<dbReference type="AlphaFoldDB" id="A0ABD0VX96"/>
<sequence length="96" mass="10850">MFNSTESTDDSDFRDQVPGWVIALLVLASAILLLLIIIFIMLVVRWCCKKSKDVSDNNSTPDMDPYSTYVRPIPINEQTNVDPPKKNESGMYIVNP</sequence>
<evidence type="ECO:0000313" key="4">
    <source>
        <dbReference type="Proteomes" id="UP001557470"/>
    </source>
</evidence>
<gene>
    <name evidence="3" type="ORF">UPYG_G00337470</name>
</gene>
<comment type="caution">
    <text evidence="3">The sequence shown here is derived from an EMBL/GenBank/DDBJ whole genome shotgun (WGS) entry which is preliminary data.</text>
</comment>
<name>A0ABD0VX96_UMBPY</name>
<feature type="region of interest" description="Disordered" evidence="1">
    <location>
        <begin position="77"/>
        <end position="96"/>
    </location>
</feature>
<proteinExistence type="predicted"/>
<protein>
    <submittedName>
        <fullName evidence="3">Uncharacterized protein</fullName>
    </submittedName>
</protein>
<keyword evidence="2" id="KW-0472">Membrane</keyword>
<dbReference type="EMBL" id="JAGEUA010000011">
    <property type="protein sequence ID" value="KAL0962235.1"/>
    <property type="molecule type" value="Genomic_DNA"/>
</dbReference>
<organism evidence="3 4">
    <name type="scientific">Umbra pygmaea</name>
    <name type="common">Eastern mudminnow</name>
    <dbReference type="NCBI Taxonomy" id="75934"/>
    <lineage>
        <taxon>Eukaryota</taxon>
        <taxon>Metazoa</taxon>
        <taxon>Chordata</taxon>
        <taxon>Craniata</taxon>
        <taxon>Vertebrata</taxon>
        <taxon>Euteleostomi</taxon>
        <taxon>Actinopterygii</taxon>
        <taxon>Neopterygii</taxon>
        <taxon>Teleostei</taxon>
        <taxon>Protacanthopterygii</taxon>
        <taxon>Esociformes</taxon>
        <taxon>Umbridae</taxon>
        <taxon>Umbra</taxon>
    </lineage>
</organism>
<keyword evidence="4" id="KW-1185">Reference proteome</keyword>
<keyword evidence="2" id="KW-1133">Transmembrane helix</keyword>
<evidence type="ECO:0000313" key="3">
    <source>
        <dbReference type="EMBL" id="KAL0962235.1"/>
    </source>
</evidence>
<feature type="transmembrane region" description="Helical" evidence="2">
    <location>
        <begin position="20"/>
        <end position="44"/>
    </location>
</feature>
<evidence type="ECO:0000256" key="2">
    <source>
        <dbReference type="SAM" id="Phobius"/>
    </source>
</evidence>
<keyword evidence="2" id="KW-0812">Transmembrane</keyword>
<evidence type="ECO:0000256" key="1">
    <source>
        <dbReference type="SAM" id="MobiDB-lite"/>
    </source>
</evidence>
<accession>A0ABD0VX96</accession>
<reference evidence="3 4" key="1">
    <citation type="submission" date="2024-06" db="EMBL/GenBank/DDBJ databases">
        <authorList>
            <person name="Pan Q."/>
            <person name="Wen M."/>
            <person name="Jouanno E."/>
            <person name="Zahm M."/>
            <person name="Klopp C."/>
            <person name="Cabau C."/>
            <person name="Louis A."/>
            <person name="Berthelot C."/>
            <person name="Parey E."/>
            <person name="Roest Crollius H."/>
            <person name="Montfort J."/>
            <person name="Robinson-Rechavi M."/>
            <person name="Bouchez O."/>
            <person name="Lampietro C."/>
            <person name="Lopez Roques C."/>
            <person name="Donnadieu C."/>
            <person name="Postlethwait J."/>
            <person name="Bobe J."/>
            <person name="Verreycken H."/>
            <person name="Guiguen Y."/>
        </authorList>
    </citation>
    <scope>NUCLEOTIDE SEQUENCE [LARGE SCALE GENOMIC DNA]</scope>
    <source>
        <strain evidence="3">Up_M1</strain>
        <tissue evidence="3">Testis</tissue>
    </source>
</reference>
<dbReference type="Proteomes" id="UP001557470">
    <property type="component" value="Unassembled WGS sequence"/>
</dbReference>